<evidence type="ECO:0000256" key="13">
    <source>
        <dbReference type="ARBA" id="ARBA00025729"/>
    </source>
</evidence>
<protein>
    <recommendedName>
        <fullName evidence="14">cholesterol 7-desaturase</fullName>
        <ecNumber evidence="14">1.14.19.21</ecNumber>
    </recommendedName>
</protein>
<dbReference type="Pfam" id="PF00355">
    <property type="entry name" value="Rieske"/>
    <property type="match status" value="1"/>
</dbReference>
<dbReference type="Pfam" id="PF19298">
    <property type="entry name" value="KshA_C"/>
    <property type="match status" value="1"/>
</dbReference>
<evidence type="ECO:0000256" key="12">
    <source>
        <dbReference type="ARBA" id="ARBA00025712"/>
    </source>
</evidence>
<organism evidence="19 21">
    <name type="scientific">Lingula anatina</name>
    <name type="common">Brachiopod</name>
    <name type="synonym">Lingula unguis</name>
    <dbReference type="NCBI Taxonomy" id="7574"/>
    <lineage>
        <taxon>Eukaryota</taxon>
        <taxon>Metazoa</taxon>
        <taxon>Spiralia</taxon>
        <taxon>Lophotrochozoa</taxon>
        <taxon>Brachiopoda</taxon>
        <taxon>Linguliformea</taxon>
        <taxon>Lingulata</taxon>
        <taxon>Lingulida</taxon>
        <taxon>Linguloidea</taxon>
        <taxon>Lingulidae</taxon>
        <taxon>Lingula</taxon>
    </lineage>
</organism>
<evidence type="ECO:0000256" key="3">
    <source>
        <dbReference type="ARBA" id="ARBA00004972"/>
    </source>
</evidence>
<evidence type="ECO:0000256" key="15">
    <source>
        <dbReference type="ARBA" id="ARBA00047853"/>
    </source>
</evidence>
<evidence type="ECO:0000313" key="22">
    <source>
        <dbReference type="RefSeq" id="XP_013416246.1"/>
    </source>
</evidence>
<feature type="domain" description="Rieske" evidence="18">
    <location>
        <begin position="126"/>
        <end position="229"/>
    </location>
</feature>
<dbReference type="STRING" id="7574.A0A1S3K1H0"/>
<dbReference type="RefSeq" id="XP_013398269.1">
    <property type="nucleotide sequence ID" value="XM_013542815.1"/>
</dbReference>
<dbReference type="PROSITE" id="PS51296">
    <property type="entry name" value="RIESKE"/>
    <property type="match status" value="1"/>
</dbReference>
<keyword evidence="6" id="KW-0479">Metal-binding</keyword>
<evidence type="ECO:0000256" key="6">
    <source>
        <dbReference type="ARBA" id="ARBA00022723"/>
    </source>
</evidence>
<dbReference type="Gene3D" id="2.102.10.10">
    <property type="entry name" value="Rieske [2Fe-2S] iron-sulphur domain"/>
    <property type="match status" value="1"/>
</dbReference>
<dbReference type="PANTHER" id="PTHR21266">
    <property type="entry name" value="IRON-SULFUR DOMAIN CONTAINING PROTEIN"/>
    <property type="match status" value="1"/>
</dbReference>
<dbReference type="GO" id="GO:0051537">
    <property type="term" value="F:2 iron, 2 sulfur cluster binding"/>
    <property type="evidence" value="ECO:0007669"/>
    <property type="project" value="UniProtKB-KW"/>
</dbReference>
<dbReference type="SUPFAM" id="SSF50022">
    <property type="entry name" value="ISP domain"/>
    <property type="match status" value="1"/>
</dbReference>
<dbReference type="Gene3D" id="3.90.380.10">
    <property type="entry name" value="Naphthalene 1,2-dioxygenase Alpha Subunit, Chain A, domain 1"/>
    <property type="match status" value="1"/>
</dbReference>
<reference evidence="20 21" key="1">
    <citation type="submission" date="2025-04" db="UniProtKB">
        <authorList>
            <consortium name="RefSeq"/>
        </authorList>
    </citation>
    <scope>IDENTIFICATION</scope>
    <source>
        <tissue evidence="20 21">Gonads</tissue>
    </source>
</reference>
<dbReference type="GO" id="GO:0005737">
    <property type="term" value="C:cytoplasm"/>
    <property type="evidence" value="ECO:0007669"/>
    <property type="project" value="TreeGrafter"/>
</dbReference>
<keyword evidence="11 17" id="KW-0472">Membrane</keyword>
<dbReference type="AlphaFoldDB" id="A0A1S3K1H0"/>
<dbReference type="GO" id="GO:0170056">
    <property type="term" value="F:cholesterol 7-desaturase [NAD(P)H] activity"/>
    <property type="evidence" value="ECO:0007669"/>
    <property type="project" value="UniProtKB-EC"/>
</dbReference>
<dbReference type="SUPFAM" id="SSF55961">
    <property type="entry name" value="Bet v1-like"/>
    <property type="match status" value="1"/>
</dbReference>
<evidence type="ECO:0000256" key="2">
    <source>
        <dbReference type="ARBA" id="ARBA00004370"/>
    </source>
</evidence>
<dbReference type="UniPathway" id="UPA01020"/>
<dbReference type="GO" id="GO:0008203">
    <property type="term" value="P:cholesterol metabolic process"/>
    <property type="evidence" value="ECO:0007669"/>
    <property type="project" value="InterPro"/>
</dbReference>
<sequence length="463" mass="53191">MKGNVLVIIVILTAVAVIAFNRLQAVMDRFAKSKGEILQSFYHDFSHIKLENIPWVSVLCGSCVLYICYYLYYKLFTPLDLVKDLSDVGYATNSGSEGRSKREVANHVRRLRKIGDIPPVYPNGWFALMEAHRLKKGEIEHVVALGENFAVFRDENGSAHAVDAYCSHMGANLAVGGRVIGDCIECPFHGWRFRGDDGKCTHIPYCEKVPDRAKVKSWPVLERSGHIFVWYHAEGVEPTWLPPEIDEVESGHWVYKGRNQYFVNTHIQDIPENGADQMHLAQVHGPCILSGVDLRYMYSKLWEFAKHNWQAEWQPLPEPNTHIACLELGHKLSILDRKLPGLEMRVNARQIGPGLVYLEFQAACFYGVYIQTLTPIEPLVQKLTHTLFASRWMPMPVASAFLLGEAYQVERDIMIWNNKKFENKPLLVKSRADERIARYRRWFSQFYSENSPRLSLHKEGLDW</sequence>
<dbReference type="InterPro" id="IPR036922">
    <property type="entry name" value="Rieske_2Fe-2S_sf"/>
</dbReference>
<evidence type="ECO:0000256" key="11">
    <source>
        <dbReference type="ARBA" id="ARBA00023136"/>
    </source>
</evidence>
<keyword evidence="19" id="KW-1185">Reference proteome</keyword>
<keyword evidence="9" id="KW-0408">Iron</keyword>
<evidence type="ECO:0000256" key="14">
    <source>
        <dbReference type="ARBA" id="ARBA00026095"/>
    </source>
</evidence>
<comment type="pathway">
    <text evidence="12">Steroid hormone biosynthesis; dafachronic acid biosynthesis.</text>
</comment>
<comment type="pathway">
    <text evidence="3">Hormone biosynthesis.</text>
</comment>
<evidence type="ECO:0000256" key="8">
    <source>
        <dbReference type="ARBA" id="ARBA00023002"/>
    </source>
</evidence>
<dbReference type="RefSeq" id="XP_013416246.1">
    <property type="nucleotide sequence ID" value="XM_013560792.2"/>
</dbReference>
<dbReference type="KEGG" id="lak:106164789"/>
<dbReference type="Proteomes" id="UP000085678">
    <property type="component" value="Unplaced"/>
</dbReference>
<comment type="cofactor">
    <cofactor evidence="1">
        <name>Fe cation</name>
        <dbReference type="ChEBI" id="CHEBI:24875"/>
    </cofactor>
</comment>
<dbReference type="InterPro" id="IPR045605">
    <property type="entry name" value="KshA-like_C"/>
</dbReference>
<comment type="catalytic activity">
    <reaction evidence="15">
        <text>cholesterol + NADH + O2 + H(+) = 7-dehydrocholesterol + NAD(+) + 2 H2O</text>
        <dbReference type="Rhea" id="RHEA:51644"/>
        <dbReference type="ChEBI" id="CHEBI:15377"/>
        <dbReference type="ChEBI" id="CHEBI:15378"/>
        <dbReference type="ChEBI" id="CHEBI:15379"/>
        <dbReference type="ChEBI" id="CHEBI:16113"/>
        <dbReference type="ChEBI" id="CHEBI:17759"/>
        <dbReference type="ChEBI" id="CHEBI:57540"/>
        <dbReference type="ChEBI" id="CHEBI:57945"/>
        <dbReference type="EC" id="1.14.19.21"/>
    </reaction>
    <physiologicalReaction direction="left-to-right" evidence="15">
        <dbReference type="Rhea" id="RHEA:51645"/>
    </physiologicalReaction>
</comment>
<dbReference type="RefSeq" id="XP_013416239.1">
    <property type="nucleotide sequence ID" value="XM_013560785.1"/>
</dbReference>
<keyword evidence="5" id="KW-0001">2Fe-2S</keyword>
<dbReference type="KEGG" id="lak:106177872"/>
<dbReference type="EC" id="1.14.19.21" evidence="14"/>
<evidence type="ECO:0000256" key="10">
    <source>
        <dbReference type="ARBA" id="ARBA00023014"/>
    </source>
</evidence>
<dbReference type="OrthoDB" id="426882at2759"/>
<feature type="transmembrane region" description="Helical" evidence="17">
    <location>
        <begin position="6"/>
        <end position="23"/>
    </location>
</feature>
<comment type="catalytic activity">
    <reaction evidence="16">
        <text>cholesterol + NADPH + O2 + H(+) = 7-dehydrocholesterol + NADP(+) + 2 H2O</text>
        <dbReference type="Rhea" id="RHEA:45024"/>
        <dbReference type="ChEBI" id="CHEBI:15377"/>
        <dbReference type="ChEBI" id="CHEBI:15378"/>
        <dbReference type="ChEBI" id="CHEBI:15379"/>
        <dbReference type="ChEBI" id="CHEBI:16113"/>
        <dbReference type="ChEBI" id="CHEBI:17759"/>
        <dbReference type="ChEBI" id="CHEBI:57783"/>
        <dbReference type="ChEBI" id="CHEBI:58349"/>
        <dbReference type="EC" id="1.14.19.21"/>
    </reaction>
    <physiologicalReaction direction="left-to-right" evidence="16">
        <dbReference type="Rhea" id="RHEA:45025"/>
    </physiologicalReaction>
</comment>
<comment type="similarity">
    <text evidence="13">Belongs to the cholesterol 7-desaturase family.</text>
</comment>
<keyword evidence="10" id="KW-0411">Iron-sulfur</keyword>
<comment type="subcellular location">
    <subcellularLocation>
        <location evidence="2">Membrane</location>
    </subcellularLocation>
</comment>
<gene>
    <name evidence="21 22" type="primary">LOC106177872</name>
    <name evidence="20" type="synonym">LOC106164789</name>
</gene>
<accession>A0A1S3K1H0</accession>
<evidence type="ECO:0000313" key="20">
    <source>
        <dbReference type="RefSeq" id="XP_013398269.1"/>
    </source>
</evidence>
<name>A0A1S3K1H0_LINAN</name>
<dbReference type="OMA" id="AVYQMRR"/>
<dbReference type="GO" id="GO:0046872">
    <property type="term" value="F:metal ion binding"/>
    <property type="evidence" value="ECO:0007669"/>
    <property type="project" value="UniProtKB-KW"/>
</dbReference>
<evidence type="ECO:0000256" key="1">
    <source>
        <dbReference type="ARBA" id="ARBA00001962"/>
    </source>
</evidence>
<evidence type="ECO:0000313" key="21">
    <source>
        <dbReference type="RefSeq" id="XP_013416239.1"/>
    </source>
</evidence>
<keyword evidence="8" id="KW-0560">Oxidoreductase</keyword>
<proteinExistence type="inferred from homology"/>
<evidence type="ECO:0000313" key="19">
    <source>
        <dbReference type="Proteomes" id="UP000085678"/>
    </source>
</evidence>
<evidence type="ECO:0000256" key="9">
    <source>
        <dbReference type="ARBA" id="ARBA00023004"/>
    </source>
</evidence>
<dbReference type="GeneID" id="106177872"/>
<dbReference type="InterPro" id="IPR050584">
    <property type="entry name" value="Cholesterol_7-desaturase"/>
</dbReference>
<feature type="transmembrane region" description="Helical" evidence="17">
    <location>
        <begin position="53"/>
        <end position="73"/>
    </location>
</feature>
<evidence type="ECO:0000256" key="4">
    <source>
        <dbReference type="ARBA" id="ARBA00022692"/>
    </source>
</evidence>
<evidence type="ECO:0000259" key="18">
    <source>
        <dbReference type="PROSITE" id="PS51296"/>
    </source>
</evidence>
<evidence type="ECO:0000256" key="5">
    <source>
        <dbReference type="ARBA" id="ARBA00022714"/>
    </source>
</evidence>
<evidence type="ECO:0000256" key="16">
    <source>
        <dbReference type="ARBA" id="ARBA00049548"/>
    </source>
</evidence>
<evidence type="ECO:0000256" key="7">
    <source>
        <dbReference type="ARBA" id="ARBA00022989"/>
    </source>
</evidence>
<dbReference type="InterPro" id="IPR017941">
    <property type="entry name" value="Rieske_2Fe-2S"/>
</dbReference>
<keyword evidence="4 17" id="KW-0812">Transmembrane</keyword>
<keyword evidence="7 17" id="KW-1133">Transmembrane helix</keyword>
<dbReference type="GeneID" id="106164789"/>
<evidence type="ECO:0000256" key="17">
    <source>
        <dbReference type="SAM" id="Phobius"/>
    </source>
</evidence>
<dbReference type="PANTHER" id="PTHR21266:SF32">
    <property type="entry name" value="CHOLESTEROL 7-DESATURASE NVD"/>
    <property type="match status" value="1"/>
</dbReference>
<dbReference type="GO" id="GO:0016020">
    <property type="term" value="C:membrane"/>
    <property type="evidence" value="ECO:0007669"/>
    <property type="project" value="UniProtKB-SubCell"/>
</dbReference>